<dbReference type="EMBL" id="ML769439">
    <property type="protein sequence ID" value="KAE9402031.1"/>
    <property type="molecule type" value="Genomic_DNA"/>
</dbReference>
<evidence type="ECO:0000256" key="1">
    <source>
        <dbReference type="SAM" id="Phobius"/>
    </source>
</evidence>
<feature type="transmembrane region" description="Helical" evidence="1">
    <location>
        <begin position="33"/>
        <end position="54"/>
    </location>
</feature>
<evidence type="ECO:0000313" key="2">
    <source>
        <dbReference type="EMBL" id="KAE9402031.1"/>
    </source>
</evidence>
<dbReference type="Proteomes" id="UP000799118">
    <property type="component" value="Unassembled WGS sequence"/>
</dbReference>
<evidence type="ECO:0000313" key="3">
    <source>
        <dbReference type="Proteomes" id="UP000799118"/>
    </source>
</evidence>
<name>A0A6A4HVW7_9AGAR</name>
<sequence>MFATFLIGLKAWHLYQEFIIPYPNTRYFQVHKILLILIESGVAFCVIQLIYAIFNGLEVRDRSLLSAISLLYSMITAVANGCAALYPVALIIIIHMEASPLISFQTSASGAAPEFTTVEIEMQDMTTTSQPLG</sequence>
<dbReference type="OrthoDB" id="2744793at2759"/>
<keyword evidence="1" id="KW-0472">Membrane</keyword>
<accession>A0A6A4HVW7</accession>
<proteinExistence type="predicted"/>
<feature type="transmembrane region" description="Helical" evidence="1">
    <location>
        <begin position="74"/>
        <end position="94"/>
    </location>
</feature>
<keyword evidence="1" id="KW-1133">Transmembrane helix</keyword>
<keyword evidence="3" id="KW-1185">Reference proteome</keyword>
<gene>
    <name evidence="2" type="ORF">BT96DRAFT_937482</name>
</gene>
<dbReference type="AlphaFoldDB" id="A0A6A4HVW7"/>
<protein>
    <submittedName>
        <fullName evidence="2">Uncharacterized protein</fullName>
    </submittedName>
</protein>
<organism evidence="2 3">
    <name type="scientific">Gymnopus androsaceus JB14</name>
    <dbReference type="NCBI Taxonomy" id="1447944"/>
    <lineage>
        <taxon>Eukaryota</taxon>
        <taxon>Fungi</taxon>
        <taxon>Dikarya</taxon>
        <taxon>Basidiomycota</taxon>
        <taxon>Agaricomycotina</taxon>
        <taxon>Agaricomycetes</taxon>
        <taxon>Agaricomycetidae</taxon>
        <taxon>Agaricales</taxon>
        <taxon>Marasmiineae</taxon>
        <taxon>Omphalotaceae</taxon>
        <taxon>Gymnopus</taxon>
    </lineage>
</organism>
<reference evidence="2" key="1">
    <citation type="journal article" date="2019" name="Environ. Microbiol.">
        <title>Fungal ecological strategies reflected in gene transcription - a case study of two litter decomposers.</title>
        <authorList>
            <person name="Barbi F."/>
            <person name="Kohler A."/>
            <person name="Barry K."/>
            <person name="Baskaran P."/>
            <person name="Daum C."/>
            <person name="Fauchery L."/>
            <person name="Ihrmark K."/>
            <person name="Kuo A."/>
            <person name="LaButti K."/>
            <person name="Lipzen A."/>
            <person name="Morin E."/>
            <person name="Grigoriev I.V."/>
            <person name="Henrissat B."/>
            <person name="Lindahl B."/>
            <person name="Martin F."/>
        </authorList>
    </citation>
    <scope>NUCLEOTIDE SEQUENCE</scope>
    <source>
        <strain evidence="2">JB14</strain>
    </source>
</reference>
<keyword evidence="1" id="KW-0812">Transmembrane</keyword>